<evidence type="ECO:0000313" key="3">
    <source>
        <dbReference type="Proteomes" id="UP000007490"/>
    </source>
</evidence>
<keyword evidence="1" id="KW-0472">Membrane</keyword>
<accession>F0T686</accession>
<feature type="transmembrane region" description="Helical" evidence="1">
    <location>
        <begin position="230"/>
        <end position="248"/>
    </location>
</feature>
<name>F0T686_METLA</name>
<dbReference type="Proteomes" id="UP000007490">
    <property type="component" value="Chromosome"/>
</dbReference>
<organism evidence="2 3">
    <name type="scientific">Methanobacterium lacus (strain AL-21)</name>
    <dbReference type="NCBI Taxonomy" id="877455"/>
    <lineage>
        <taxon>Archaea</taxon>
        <taxon>Methanobacteriati</taxon>
        <taxon>Methanobacteriota</taxon>
        <taxon>Methanomada group</taxon>
        <taxon>Methanobacteria</taxon>
        <taxon>Methanobacteriales</taxon>
        <taxon>Methanobacteriaceae</taxon>
        <taxon>Methanobacterium</taxon>
    </lineage>
</organism>
<proteinExistence type="predicted"/>
<dbReference type="GeneID" id="10277607"/>
<sequence>MDPVTVILMLGLFILMLVFIFSTALLTPLIGKKNILFVVLVGFTVGAVGGAFFISPIIDDVPDMANSLFHATSSSTDVINLNVSTDVNITSFLQNTKKIDGVKSVQSNGITITTPEMSQDWQTTYLNRIKTVNENITSIQIPNNKTILLEVKNDTNPMDVVNSLETWMMYVSGSTISYSVANVTLVVEASKLNQVMSQLPQGEIIITSINGTTENSVQAVKNVIPNKNDIILFCGFLGVLVGLAGLFIDSISRVLDQLKERIKEYRKK</sequence>
<feature type="transmembrane region" description="Helical" evidence="1">
    <location>
        <begin position="35"/>
        <end position="58"/>
    </location>
</feature>
<keyword evidence="3" id="KW-1185">Reference proteome</keyword>
<dbReference type="STRING" id="877455.Metbo_1157"/>
<dbReference type="eggNOG" id="arCOG07604">
    <property type="taxonomic scope" value="Archaea"/>
</dbReference>
<dbReference type="KEGG" id="mel:Metbo_1157"/>
<keyword evidence="1" id="KW-1133">Transmembrane helix</keyword>
<dbReference type="HOGENOM" id="CLU_064025_0_0_2"/>
<feature type="transmembrane region" description="Helical" evidence="1">
    <location>
        <begin position="6"/>
        <end position="26"/>
    </location>
</feature>
<keyword evidence="1" id="KW-0812">Transmembrane</keyword>
<feature type="transmembrane region" description="Helical" evidence="1">
    <location>
        <begin position="167"/>
        <end position="187"/>
    </location>
</feature>
<evidence type="ECO:0000313" key="2">
    <source>
        <dbReference type="EMBL" id="ADZ09401.1"/>
    </source>
</evidence>
<reference evidence="2 3" key="2">
    <citation type="journal article" date="2014" name="Int. J. Syst. Evol. Microbiol.">
        <title>Methanobacterium paludis sp. nov. and a novel strain of Methanobacterium lacus isolated from northern peatlands.</title>
        <authorList>
            <person name="Cadillo-Quiroz H."/>
            <person name="Brauer S.L."/>
            <person name="Goodson N."/>
            <person name="Yavitt J.B."/>
            <person name="Zinder S.H."/>
        </authorList>
    </citation>
    <scope>NUCLEOTIDE SEQUENCE [LARGE SCALE GENOMIC DNA]</scope>
    <source>
        <strain evidence="2 3">AL-21</strain>
    </source>
</reference>
<dbReference type="AlphaFoldDB" id="F0T686"/>
<protein>
    <submittedName>
        <fullName evidence="2">Uncharacterized protein</fullName>
    </submittedName>
</protein>
<dbReference type="OrthoDB" id="71308at2157"/>
<evidence type="ECO:0000256" key="1">
    <source>
        <dbReference type="SAM" id="Phobius"/>
    </source>
</evidence>
<reference evidence="3" key="1">
    <citation type="submission" date="2011-02" db="EMBL/GenBank/DDBJ databases">
        <title>Complete sequence of Methanobacterium sp. AL-21.</title>
        <authorList>
            <consortium name="US DOE Joint Genome Institute"/>
            <person name="Lucas S."/>
            <person name="Copeland A."/>
            <person name="Lapidus A."/>
            <person name="Cheng J.-F."/>
            <person name="Goodwin L."/>
            <person name="Pitluck S."/>
            <person name="Chertkov O."/>
            <person name="Detter J.C."/>
            <person name="Han C."/>
            <person name="Tapia R."/>
            <person name="Land M."/>
            <person name="Hauser L."/>
            <person name="Kyrpides N."/>
            <person name="Ivanova N."/>
            <person name="Mikhailova N."/>
            <person name="Pagani I."/>
            <person name="Cadillo-Quiroz H."/>
            <person name="Imachi H."/>
            <person name="Zinder S."/>
            <person name="Liu W."/>
            <person name="Woyke T."/>
        </authorList>
    </citation>
    <scope>NUCLEOTIDE SEQUENCE [LARGE SCALE GENOMIC DNA]</scope>
    <source>
        <strain evidence="3">AL-21</strain>
    </source>
</reference>
<dbReference type="EMBL" id="CP002551">
    <property type="protein sequence ID" value="ADZ09401.1"/>
    <property type="molecule type" value="Genomic_DNA"/>
</dbReference>
<dbReference type="RefSeq" id="WP_013644752.1">
    <property type="nucleotide sequence ID" value="NC_015216.1"/>
</dbReference>
<gene>
    <name evidence="2" type="ordered locus">Metbo_1157</name>
</gene>